<keyword evidence="2" id="KW-0812">Transmembrane</keyword>
<gene>
    <name evidence="3" type="ORF">SCHPADRAFT_618213</name>
</gene>
<dbReference type="AlphaFoldDB" id="A0A0H2RF43"/>
<evidence type="ECO:0000313" key="3">
    <source>
        <dbReference type="EMBL" id="KLO08168.1"/>
    </source>
</evidence>
<keyword evidence="2" id="KW-0472">Membrane</keyword>
<organism evidence="3 4">
    <name type="scientific">Schizopora paradoxa</name>
    <dbReference type="NCBI Taxonomy" id="27342"/>
    <lineage>
        <taxon>Eukaryota</taxon>
        <taxon>Fungi</taxon>
        <taxon>Dikarya</taxon>
        <taxon>Basidiomycota</taxon>
        <taxon>Agaricomycotina</taxon>
        <taxon>Agaricomycetes</taxon>
        <taxon>Hymenochaetales</taxon>
        <taxon>Schizoporaceae</taxon>
        <taxon>Schizopora</taxon>
    </lineage>
</organism>
<dbReference type="EMBL" id="KQ086103">
    <property type="protein sequence ID" value="KLO08168.1"/>
    <property type="molecule type" value="Genomic_DNA"/>
</dbReference>
<dbReference type="InParanoid" id="A0A0H2RF43"/>
<feature type="transmembrane region" description="Helical" evidence="2">
    <location>
        <begin position="121"/>
        <end position="145"/>
    </location>
</feature>
<reference evidence="3 4" key="1">
    <citation type="submission" date="2015-04" db="EMBL/GenBank/DDBJ databases">
        <title>Complete genome sequence of Schizopora paradoxa KUC8140, a cosmopolitan wood degrader in East Asia.</title>
        <authorList>
            <consortium name="DOE Joint Genome Institute"/>
            <person name="Min B."/>
            <person name="Park H."/>
            <person name="Jang Y."/>
            <person name="Kim J.-J."/>
            <person name="Kim K.H."/>
            <person name="Pangilinan J."/>
            <person name="Lipzen A."/>
            <person name="Riley R."/>
            <person name="Grigoriev I.V."/>
            <person name="Spatafora J.W."/>
            <person name="Choi I.-G."/>
        </authorList>
    </citation>
    <scope>NUCLEOTIDE SEQUENCE [LARGE SCALE GENOMIC DNA]</scope>
    <source>
        <strain evidence="3 4">KUC8140</strain>
    </source>
</reference>
<proteinExistence type="predicted"/>
<evidence type="ECO:0008006" key="5">
    <source>
        <dbReference type="Google" id="ProtNLM"/>
    </source>
</evidence>
<protein>
    <recommendedName>
        <fullName evidence="5">Mid2 domain-containing protein</fullName>
    </recommendedName>
</protein>
<sequence length="250" mass="26762">MKTPTSATPTLPRSRTNPTTNVLLSNFPSRTVLARANAPDFPSFMSDSGFWSEFGPWMGGASSAADGGSNSASTIPSPSHTNTFTITSVSTYTASATSSSSAVTNDVDTVHNHSRPFSKNAAAIAGVSIAIGLTCVAIGVVMYLLQRRRAQKSSLRASLSSITPFAQNPFRELESGTGTRTSNSHFLEASQTRETQVSIAFQNTESPPGYSECFRYNLQAAQNLDNDRLNTADQTQETRVVGEKRHVTNI</sequence>
<evidence type="ECO:0000256" key="2">
    <source>
        <dbReference type="SAM" id="Phobius"/>
    </source>
</evidence>
<name>A0A0H2RF43_9AGAM</name>
<accession>A0A0H2RF43</accession>
<keyword evidence="2" id="KW-1133">Transmembrane helix</keyword>
<keyword evidence="4" id="KW-1185">Reference proteome</keyword>
<evidence type="ECO:0000256" key="1">
    <source>
        <dbReference type="SAM" id="MobiDB-lite"/>
    </source>
</evidence>
<dbReference type="Proteomes" id="UP000053477">
    <property type="component" value="Unassembled WGS sequence"/>
</dbReference>
<evidence type="ECO:0000313" key="4">
    <source>
        <dbReference type="Proteomes" id="UP000053477"/>
    </source>
</evidence>
<feature type="region of interest" description="Disordered" evidence="1">
    <location>
        <begin position="1"/>
        <end position="23"/>
    </location>
</feature>